<accession>A0A6C0F719</accession>
<dbReference type="EMBL" id="MN738797">
    <property type="protein sequence ID" value="QHT37468.1"/>
    <property type="molecule type" value="Genomic_DNA"/>
</dbReference>
<proteinExistence type="predicted"/>
<sequence length="1520" mass="174847">MPLIENVTNIKVSNDITGSTFMKLYIFKENLIQLLLISESIWNTINASKASTNIFNLFIISFSSETNIQLEIRPNVEFANFNGTKKTLNKIFIQKSNYYDKYEKGFVSFNVIGYNLGGIWYSVSEYYKNQNYDKLTIISGFKGNIITKPSVKKILFKLKFISQQAEMMENQNINIDNLIYFSNKKNYFGYTNDTKNEITCFPLIRPFSDITVTAKLENIDENKSQIIYFENNTSFIIPSISLNEKIKIKNIDTRTMRITDNIGENLLLNFSTVGSNQNLYNLDYNYNNSYYKLKFNIISLKFVTNRNEGGGESDQSDNKILINKHTNNINNNQILEENSDFSGNLFNWGTQLPLITNHSYLEQRVVGITKEELNNVDFNYKDLNFKLLVQNKNSSIIDIYIQNYSSLAVKKILQNTSNFGKVDLSNNILQIIPKAKNNMDGEKAFIGYQVLETNYDIFNNLIIPDTYVEIAGIQSNVEKVLINLNRNFSGKTATYSTNITLNVIDNDYYNDILIEDLGLKYKQKNPIISTIKQVLILNYKVYIVDNNVKFERLNVNDNSILDLSGSSSNLSDDNPTFTSLEDEIYNFDISDESNKGNTIKFFEDDNYQIEFLDLSDNGFPYATYSRNHEPGEDGAFIQIITPSKNESKITNSEFYYSLIKKNYFNSLMDLGGGTIKIKGRKTLFHGEIDVENINKTSNSGNLVYSNSKFYDPLSEKEPYNIDLSYNYATILDYFNNYQYQYQDVSGQIDISSSNVKTFTGDNIVNLVENPLLLLNKFDYAFYFTNTNLIHGKIKIGFSTIYNSDLFTTKDPNSTAFPYDNENTKKDETEANNGLERYLKKIPFDLSNVELNGIPNDKNNTDYVVYTTKNFDASMNKTDFLIKYVPEYSDKEYHVDVSFNRFSTGDLSDCSQNIFLAGDISNNRTYMALVIIKEDLFGISRFEKITNSDASNNSSSTSAEVLLKYKNKPAQSPTSTVPTDISLNVAFVRKKFNFKADISGISHNDNIFLFEPLDYSNNVLNHDLNYNEYVVGMFDTSNLDKISMCKIKLQQTEQFYINTNNSGIVVDNSIITSKWISGNFGLYETKPRDLVLKYKNDFQQFINSRRNDIELSNFKLPLFDSNTFNEFTVEIEYFKCWENNSDAKITYRINQKNKENSNGFKNLTELVIPQTDVNFKPHEEQIMNIDPFGVISINNINSGSNFIGENLNGKERKYKVTYQVENYLTNNVLYDISTNKLYDFTRKIFTTQEGKTILNMKYLNIPLKSTTYASKNEFNIFLNSNPTGNVLNTLINKQNPIKIIDIKYQDTDLSSAQLSYTGIGYINYTTKEKTKSKTVEMAYDPSGAYSNLSGNQIYFNIVDVQTITNLNSIIRNEKDVYLYWDFKNDNLSVNVKFNIYRSQNPTNKEYILIAATANKYYTDSRAIPYLTVDYKVESVIVWENIEMVTGSEETKNFICENNTFEYGRYNNTTKNVKLYQPINTSCQKIGMTGIATTGNLFPNSQVLTKSQIYSTLSRAKFRPFR</sequence>
<protein>
    <submittedName>
        <fullName evidence="1">Uncharacterized protein</fullName>
    </submittedName>
</protein>
<evidence type="ECO:0000313" key="1">
    <source>
        <dbReference type="EMBL" id="QHT37468.1"/>
    </source>
</evidence>
<organism evidence="1">
    <name type="scientific">viral metagenome</name>
    <dbReference type="NCBI Taxonomy" id="1070528"/>
    <lineage>
        <taxon>unclassified sequences</taxon>
        <taxon>metagenomes</taxon>
        <taxon>organismal metagenomes</taxon>
    </lineage>
</organism>
<reference evidence="1" key="1">
    <citation type="journal article" date="2020" name="Nature">
        <title>Giant virus diversity and host interactions through global metagenomics.</title>
        <authorList>
            <person name="Schulz F."/>
            <person name="Roux S."/>
            <person name="Paez-Espino D."/>
            <person name="Jungbluth S."/>
            <person name="Walsh D.A."/>
            <person name="Denef V.J."/>
            <person name="McMahon K.D."/>
            <person name="Konstantinidis K.T."/>
            <person name="Eloe-Fadrosh E.A."/>
            <person name="Kyrpides N.C."/>
            <person name="Woyke T."/>
        </authorList>
    </citation>
    <scope>NUCLEOTIDE SEQUENCE</scope>
    <source>
        <strain evidence="1">GVMAG-S-ERX555997-44</strain>
    </source>
</reference>
<name>A0A6C0F719_9ZZZZ</name>